<dbReference type="HOGENOM" id="CLU_009583_11_0_6"/>
<evidence type="ECO:0000313" key="2">
    <source>
        <dbReference type="Proteomes" id="UP000000537"/>
    </source>
</evidence>
<organism evidence="1 2">
    <name type="scientific">Aliivibrio fischeri (strain ATCC 700601 / ES114)</name>
    <name type="common">Vibrio fischeri</name>
    <dbReference type="NCBI Taxonomy" id="312309"/>
    <lineage>
        <taxon>Bacteria</taxon>
        <taxon>Pseudomonadati</taxon>
        <taxon>Pseudomonadota</taxon>
        <taxon>Gammaproteobacteria</taxon>
        <taxon>Vibrionales</taxon>
        <taxon>Vibrionaceae</taxon>
        <taxon>Aliivibrio</taxon>
    </lineage>
</organism>
<sequence>MLSVWFGKSINVKKKIVILAEYIGENHNSTAYYWSQITKHLQGEYEIVLIAPENKYSLFFASENKITTRFVKLAEHNKNNLLSRLQGQIKQTMSFLSVVKEEVGSADLLFSGTNPIVTMASLVLLKWRYRFQWLVLVHDVFPNNLIPAKVLSASSPFYKALIALSKKMYAAPDSMICIGRDMKVLLKQKIGNEKHIHYIPNWASTEKIPSLNKSDNKIITDLGWQNQVVYQFFGNMGRLQGMGNLVKAIQQSTHQQARFLFIGCGSEADNVQKSLGQINEECGYDKTHFYGRLDLEKNHIGLNACDISLVTLSDNMCGLGVPSKAYFSMAADKPILYVGDGDSELSILLSEYPVGWACEPEQPTLLAQQLDAITENCLISEMPKMRPRVLLTEHFSEALALTKIARVVNSTIEL</sequence>
<dbReference type="AlphaFoldDB" id="Q5E8F7"/>
<dbReference type="SUPFAM" id="SSF53756">
    <property type="entry name" value="UDP-Glycosyltransferase/glycogen phosphorylase"/>
    <property type="match status" value="1"/>
</dbReference>
<accession>Q5E8F7</accession>
<dbReference type="KEGG" id="vfi:VF_0194"/>
<dbReference type="Gene3D" id="3.40.50.2000">
    <property type="entry name" value="Glycogen Phosphorylase B"/>
    <property type="match status" value="2"/>
</dbReference>
<reference evidence="1 2" key="2">
    <citation type="journal article" date="2008" name="BMC Genomics">
        <title>Comparative genomics-based investigation of resequencing targets in Vibrio fischeri: focus on point miscalls and artefactual expansions.</title>
        <authorList>
            <person name="Mandel M.J."/>
            <person name="Stabb E.V."/>
            <person name="Ruby E.G."/>
        </authorList>
    </citation>
    <scope>NUCLEOTIDE SEQUENCE [LARGE SCALE GENOMIC DNA]</scope>
    <source>
        <strain evidence="2">ATCC 700601 / ES114</strain>
    </source>
</reference>
<dbReference type="Proteomes" id="UP000000537">
    <property type="component" value="Chromosome I"/>
</dbReference>
<dbReference type="OrthoDB" id="9811902at2"/>
<dbReference type="PATRIC" id="fig|312309.11.peg.192"/>
<dbReference type="CDD" id="cd03794">
    <property type="entry name" value="GT4_WbuB-like"/>
    <property type="match status" value="1"/>
</dbReference>
<keyword evidence="2" id="KW-1185">Reference proteome</keyword>
<protein>
    <submittedName>
        <fullName evidence="1">Glycosyl transferases group 1-like protein</fullName>
    </submittedName>
</protein>
<dbReference type="EMBL" id="CP000020">
    <property type="protein sequence ID" value="AAW84689.1"/>
    <property type="molecule type" value="Genomic_DNA"/>
</dbReference>
<reference evidence="1 2" key="1">
    <citation type="journal article" date="2005" name="Proc. Natl. Acad. Sci. U.S.A.">
        <title>Complete genome sequence of Vibrio fischeri: a symbiotic bacterium with pathogenic congeners.</title>
        <authorList>
            <person name="Ruby E.G."/>
            <person name="Urbanowski M."/>
            <person name="Campbell J."/>
            <person name="Dunn A."/>
            <person name="Faini M."/>
            <person name="Gunsalus R."/>
            <person name="Lostroh P."/>
            <person name="Lupp C."/>
            <person name="McCann J."/>
            <person name="Millikan D."/>
            <person name="Schaefer A."/>
            <person name="Stabb E."/>
            <person name="Stevens A."/>
            <person name="Visick K."/>
            <person name="Whistler C."/>
            <person name="Greenberg E.P."/>
        </authorList>
    </citation>
    <scope>NUCLEOTIDE SEQUENCE [LARGE SCALE GENOMIC DNA]</scope>
    <source>
        <strain evidence="2">ATCC 700601 / ES114</strain>
    </source>
</reference>
<dbReference type="CAZy" id="GT4">
    <property type="family name" value="Glycosyltransferase Family 4"/>
</dbReference>
<dbReference type="GO" id="GO:0016740">
    <property type="term" value="F:transferase activity"/>
    <property type="evidence" value="ECO:0007669"/>
    <property type="project" value="UniProtKB-KW"/>
</dbReference>
<dbReference type="eggNOG" id="COG0438">
    <property type="taxonomic scope" value="Bacteria"/>
</dbReference>
<dbReference type="EnsemblBacteria" id="AAW84689">
    <property type="protein sequence ID" value="AAW84689"/>
    <property type="gene ID" value="VF_0194"/>
</dbReference>
<gene>
    <name evidence="1" type="primary">wbjE</name>
    <name evidence="1" type="ordered locus">VF_0194</name>
</gene>
<dbReference type="STRING" id="312309.VF_0194"/>
<name>Q5E8F7_ALIF1</name>
<proteinExistence type="predicted"/>
<evidence type="ECO:0000313" key="1">
    <source>
        <dbReference type="EMBL" id="AAW84689.1"/>
    </source>
</evidence>